<dbReference type="SMART" id="SM00342">
    <property type="entry name" value="HTH_ARAC"/>
    <property type="match status" value="1"/>
</dbReference>
<evidence type="ECO:0000259" key="4">
    <source>
        <dbReference type="PROSITE" id="PS01124"/>
    </source>
</evidence>
<name>A0A3N7HPZ6_9BURK</name>
<keyword evidence="6" id="KW-1185">Reference proteome</keyword>
<dbReference type="InterPro" id="IPR018060">
    <property type="entry name" value="HTH_AraC"/>
</dbReference>
<accession>A0A3N7HPZ6</accession>
<protein>
    <submittedName>
        <fullName evidence="5">AraC family transcriptional regulator</fullName>
    </submittedName>
</protein>
<reference evidence="5 6" key="1">
    <citation type="submission" date="2018-08" db="EMBL/GenBank/DDBJ databases">
        <authorList>
            <person name="Khan S.A."/>
            <person name="Jeon C.O."/>
            <person name="Chun B.H."/>
            <person name="Jeong S.E."/>
        </authorList>
    </citation>
    <scope>NUCLEOTIDE SEQUENCE [LARGE SCALE GENOMIC DNA]</scope>
    <source>
        <strain evidence="5 6">S-16</strain>
    </source>
</reference>
<dbReference type="GO" id="GO:0043565">
    <property type="term" value="F:sequence-specific DNA binding"/>
    <property type="evidence" value="ECO:0007669"/>
    <property type="project" value="InterPro"/>
</dbReference>
<comment type="caution">
    <text evidence="5">The sequence shown here is derived from an EMBL/GenBank/DDBJ whole genome shotgun (WGS) entry which is preliminary data.</text>
</comment>
<gene>
    <name evidence="5" type="ORF">DZC73_13185</name>
</gene>
<feature type="domain" description="HTH araC/xylS-type" evidence="4">
    <location>
        <begin position="262"/>
        <end position="360"/>
    </location>
</feature>
<keyword evidence="1" id="KW-0805">Transcription regulation</keyword>
<dbReference type="Proteomes" id="UP000267464">
    <property type="component" value="Unassembled WGS sequence"/>
</dbReference>
<evidence type="ECO:0000313" key="5">
    <source>
        <dbReference type="EMBL" id="RQP24260.1"/>
    </source>
</evidence>
<keyword evidence="3" id="KW-0804">Transcription</keyword>
<dbReference type="EMBL" id="QUSW01000003">
    <property type="protein sequence ID" value="RQP24260.1"/>
    <property type="molecule type" value="Genomic_DNA"/>
</dbReference>
<dbReference type="InterPro" id="IPR009057">
    <property type="entry name" value="Homeodomain-like_sf"/>
</dbReference>
<dbReference type="PROSITE" id="PS01124">
    <property type="entry name" value="HTH_ARAC_FAMILY_2"/>
    <property type="match status" value="1"/>
</dbReference>
<dbReference type="GO" id="GO:0003700">
    <property type="term" value="F:DNA-binding transcription factor activity"/>
    <property type="evidence" value="ECO:0007669"/>
    <property type="project" value="InterPro"/>
</dbReference>
<keyword evidence="2" id="KW-0238">DNA-binding</keyword>
<evidence type="ECO:0000256" key="3">
    <source>
        <dbReference type="ARBA" id="ARBA00023163"/>
    </source>
</evidence>
<reference evidence="5 6" key="2">
    <citation type="submission" date="2018-12" db="EMBL/GenBank/DDBJ databases">
        <title>Rhizobacter gummiphilus sp. nov., a rubber-degrading bacterium isolated from the soil of a botanical garden in Japan.</title>
        <authorList>
            <person name="Shunsuke S.S."/>
        </authorList>
    </citation>
    <scope>NUCLEOTIDE SEQUENCE [LARGE SCALE GENOMIC DNA]</scope>
    <source>
        <strain evidence="5 6">S-16</strain>
    </source>
</reference>
<proteinExistence type="predicted"/>
<evidence type="ECO:0000313" key="6">
    <source>
        <dbReference type="Proteomes" id="UP000267464"/>
    </source>
</evidence>
<dbReference type="SUPFAM" id="SSF46689">
    <property type="entry name" value="Homeodomain-like"/>
    <property type="match status" value="1"/>
</dbReference>
<evidence type="ECO:0000256" key="2">
    <source>
        <dbReference type="ARBA" id="ARBA00023125"/>
    </source>
</evidence>
<organism evidence="5 6">
    <name type="scientific">Piscinibacter terrae</name>
    <dbReference type="NCBI Taxonomy" id="2496871"/>
    <lineage>
        <taxon>Bacteria</taxon>
        <taxon>Pseudomonadati</taxon>
        <taxon>Pseudomonadota</taxon>
        <taxon>Betaproteobacteria</taxon>
        <taxon>Burkholderiales</taxon>
        <taxon>Sphaerotilaceae</taxon>
        <taxon>Piscinibacter</taxon>
    </lineage>
</organism>
<dbReference type="AlphaFoldDB" id="A0A3N7HPZ6"/>
<dbReference type="Gene3D" id="1.10.10.60">
    <property type="entry name" value="Homeodomain-like"/>
    <property type="match status" value="1"/>
</dbReference>
<dbReference type="PANTHER" id="PTHR46796:SF6">
    <property type="entry name" value="ARAC SUBFAMILY"/>
    <property type="match status" value="1"/>
</dbReference>
<evidence type="ECO:0000256" key="1">
    <source>
        <dbReference type="ARBA" id="ARBA00023015"/>
    </source>
</evidence>
<dbReference type="InterPro" id="IPR050204">
    <property type="entry name" value="AraC_XylS_family_regulators"/>
</dbReference>
<dbReference type="Pfam" id="PF12833">
    <property type="entry name" value="HTH_18"/>
    <property type="match status" value="1"/>
</dbReference>
<sequence>MDQGMGTLPICSFSAIQVVPQMSTVRRYSQAFVMPGSLRAAPVMDSQDLAHLRPARMQCGKRRRKLCPMPSAAQDIRQFDVSAALLESRAQLLRSHALPDGVWVAHWGNADTRTAYLRPGHHTLTIYLQGGHEVRCHEAPSARGEPGRMCTLPSGHESNWDVNGSLQLLHIYLPTLHFAQSAERWLDLDPRFAELAEQIFFHDPRLASLCADIARLDWDGTDAPLALQQLTLDVQEQLLDQHLVHRAPSRDVKGGLSPAARRRVIECVESRLADGVNLADLAEAACLSEFHFARMFKTSFGMSPHAWVMQRRLARARRLLPQGGLGLEMVAQQCGYAHLSHMNTALKRAGLGSASAFRSPAPSRS</sequence>
<dbReference type="PANTHER" id="PTHR46796">
    <property type="entry name" value="HTH-TYPE TRANSCRIPTIONAL ACTIVATOR RHAS-RELATED"/>
    <property type="match status" value="1"/>
</dbReference>